<sequence>MRTITTLALLAGTLLVTACNTVHGVGQDAKSVGRVFSHDPDGNKQNR</sequence>
<comment type="caution">
    <text evidence="2">The sequence shown here is derived from an EMBL/GenBank/DDBJ whole genome shotgun (WGS) entry which is preliminary data.</text>
</comment>
<accession>A0A838LDY1</accession>
<dbReference type="PROSITE" id="PS51257">
    <property type="entry name" value="PROKAR_LIPOPROTEIN"/>
    <property type="match status" value="1"/>
</dbReference>
<evidence type="ECO:0000313" key="3">
    <source>
        <dbReference type="Proteomes" id="UP000570166"/>
    </source>
</evidence>
<proteinExistence type="predicted"/>
<dbReference type="Proteomes" id="UP000570166">
    <property type="component" value="Unassembled WGS sequence"/>
</dbReference>
<evidence type="ECO:0000313" key="2">
    <source>
        <dbReference type="EMBL" id="MBA2936346.1"/>
    </source>
</evidence>
<dbReference type="AlphaFoldDB" id="A0A838LDY1"/>
<gene>
    <name evidence="2" type="ORF">HZF05_19875</name>
</gene>
<organism evidence="2 3">
    <name type="scientific">Sphingomonas chungangi</name>
    <dbReference type="NCBI Taxonomy" id="2683589"/>
    <lineage>
        <taxon>Bacteria</taxon>
        <taxon>Pseudomonadati</taxon>
        <taxon>Pseudomonadota</taxon>
        <taxon>Alphaproteobacteria</taxon>
        <taxon>Sphingomonadales</taxon>
        <taxon>Sphingomonadaceae</taxon>
        <taxon>Sphingomonas</taxon>
    </lineage>
</organism>
<feature type="signal peptide" evidence="1">
    <location>
        <begin position="1"/>
        <end position="18"/>
    </location>
</feature>
<protein>
    <submittedName>
        <fullName evidence="2">Entericidin EcnA/B family protein</fullName>
    </submittedName>
</protein>
<reference evidence="2 3" key="1">
    <citation type="submission" date="2020-07" db="EMBL/GenBank/DDBJ databases">
        <authorList>
            <person name="Sun Q."/>
        </authorList>
    </citation>
    <scope>NUCLEOTIDE SEQUENCE [LARGE SCALE GENOMIC DNA]</scope>
    <source>
        <strain evidence="2 3">CGMCC 1.13654</strain>
    </source>
</reference>
<evidence type="ECO:0000256" key="1">
    <source>
        <dbReference type="SAM" id="SignalP"/>
    </source>
</evidence>
<feature type="chain" id="PRO_5032622725" evidence="1">
    <location>
        <begin position="19"/>
        <end position="47"/>
    </location>
</feature>
<keyword evidence="3" id="KW-1185">Reference proteome</keyword>
<name>A0A838LDY1_9SPHN</name>
<keyword evidence="1" id="KW-0732">Signal</keyword>
<dbReference type="RefSeq" id="WP_160364206.1">
    <property type="nucleotide sequence ID" value="NZ_JACEIB010000027.1"/>
</dbReference>
<dbReference type="EMBL" id="JACEIB010000027">
    <property type="protein sequence ID" value="MBA2936346.1"/>
    <property type="molecule type" value="Genomic_DNA"/>
</dbReference>